<organism evidence="3 4">
    <name type="scientific">Cordylochernes scorpioides</name>
    <dbReference type="NCBI Taxonomy" id="51811"/>
    <lineage>
        <taxon>Eukaryota</taxon>
        <taxon>Metazoa</taxon>
        <taxon>Ecdysozoa</taxon>
        <taxon>Arthropoda</taxon>
        <taxon>Chelicerata</taxon>
        <taxon>Arachnida</taxon>
        <taxon>Pseudoscorpiones</taxon>
        <taxon>Cheliferoidea</taxon>
        <taxon>Chernetidae</taxon>
        <taxon>Cordylochernes</taxon>
    </lineage>
</organism>
<dbReference type="Proteomes" id="UP001235939">
    <property type="component" value="Chromosome 02"/>
</dbReference>
<evidence type="ECO:0000259" key="2">
    <source>
        <dbReference type="Pfam" id="PF03732"/>
    </source>
</evidence>
<protein>
    <recommendedName>
        <fullName evidence="2">Retrotransposon gag domain-containing protein</fullName>
    </recommendedName>
</protein>
<evidence type="ECO:0000313" key="3">
    <source>
        <dbReference type="EMBL" id="UYV62476.1"/>
    </source>
</evidence>
<name>A0ABY6K2E2_9ARAC</name>
<feature type="domain" description="Retrotransposon gag" evidence="2">
    <location>
        <begin position="107"/>
        <end position="195"/>
    </location>
</feature>
<dbReference type="PANTHER" id="PTHR33194:SF4">
    <property type="entry name" value="CCHC-TYPE DOMAIN-CONTAINING PROTEIN"/>
    <property type="match status" value="1"/>
</dbReference>
<feature type="region of interest" description="Disordered" evidence="1">
    <location>
        <begin position="1"/>
        <end position="20"/>
    </location>
</feature>
<dbReference type="Pfam" id="PF03732">
    <property type="entry name" value="Retrotrans_gag"/>
    <property type="match status" value="1"/>
</dbReference>
<evidence type="ECO:0000313" key="4">
    <source>
        <dbReference type="Proteomes" id="UP001235939"/>
    </source>
</evidence>
<accession>A0ABY6K2E2</accession>
<evidence type="ECO:0000256" key="1">
    <source>
        <dbReference type="SAM" id="MobiDB-lite"/>
    </source>
</evidence>
<dbReference type="InterPro" id="IPR005162">
    <property type="entry name" value="Retrotrans_gag_dom"/>
</dbReference>
<dbReference type="EMBL" id="CP092864">
    <property type="protein sequence ID" value="UYV62476.1"/>
    <property type="molecule type" value="Genomic_DNA"/>
</dbReference>
<dbReference type="PANTHER" id="PTHR33194">
    <property type="entry name" value="ZINC KNUCKLE DOMAINCONTAINING PROTEIN"/>
    <property type="match status" value="1"/>
</dbReference>
<reference evidence="3 4" key="1">
    <citation type="submission" date="2022-01" db="EMBL/GenBank/DDBJ databases">
        <title>A chromosomal length assembly of Cordylochernes scorpioides.</title>
        <authorList>
            <person name="Zeh D."/>
            <person name="Zeh J."/>
        </authorList>
    </citation>
    <scope>NUCLEOTIDE SEQUENCE [LARGE SCALE GENOMIC DNA]</scope>
    <source>
        <strain evidence="3">IN4F17</strain>
        <tissue evidence="3">Whole Body</tissue>
    </source>
</reference>
<sequence length="227" mass="26317">MEEDTFAADSNMSTDAASPYHRRRTLAEVHQAGSLPAATTMPPCQDHSQPYIYSNVEVHFFIQHLPRNPSIFSGEGAEDPHNWLKKYERVAKLNQWDETLCLANVYFYLTGTALKWFENNEESILTWKEFMSQLKSVFRKNENLRLRAEKTVKTRAQLKGESTEFYIQDVLRLCKEVDPHMNEEDKISHLMKGIAEELYQAFSQEMHIPLNNLSPSVAALKRYIVSE</sequence>
<gene>
    <name evidence="3" type="ORF">LAZ67_2000731</name>
</gene>
<proteinExistence type="predicted"/>
<keyword evidence="4" id="KW-1185">Reference proteome</keyword>